<keyword evidence="1 2" id="KW-0238">DNA-binding</keyword>
<feature type="domain" description="HTH tetR-type" evidence="3">
    <location>
        <begin position="14"/>
        <end position="74"/>
    </location>
</feature>
<dbReference type="Gene3D" id="1.10.357.10">
    <property type="entry name" value="Tetracycline Repressor, domain 2"/>
    <property type="match status" value="1"/>
</dbReference>
<dbReference type="STRING" id="1790.A5645_08155"/>
<dbReference type="InterPro" id="IPR009057">
    <property type="entry name" value="Homeodomain-like_sf"/>
</dbReference>
<sequence>MSKGDWLVGGDRRTRAAERIYDAAVELVAREGLDALDIDRLAAQVHCSRATIYRYAGGKAEIRDAVLARAAADIIEAVRSAVGNLTGPDRVVTAITLALKRIRSDPVSRLMIGSVRGADAMTALTASPLLSGFAGEHAGLAADDRQAAQWVVRVVLSLVYWPVENEAVERQLVQRFVAPAFAERR</sequence>
<evidence type="ECO:0000256" key="1">
    <source>
        <dbReference type="ARBA" id="ARBA00023125"/>
    </source>
</evidence>
<gene>
    <name evidence="4" type="ORF">A9X01_03385</name>
</gene>
<dbReference type="OrthoDB" id="4569533at2"/>
<dbReference type="InterPro" id="IPR001647">
    <property type="entry name" value="HTH_TetR"/>
</dbReference>
<organism evidence="4 5">
    <name type="scientific">Mycobacterium asiaticum</name>
    <dbReference type="NCBI Taxonomy" id="1790"/>
    <lineage>
        <taxon>Bacteria</taxon>
        <taxon>Bacillati</taxon>
        <taxon>Actinomycetota</taxon>
        <taxon>Actinomycetes</taxon>
        <taxon>Mycobacteriales</taxon>
        <taxon>Mycobacteriaceae</taxon>
        <taxon>Mycobacterium</taxon>
    </lineage>
</organism>
<dbReference type="EMBL" id="LZKQ01000276">
    <property type="protein sequence ID" value="OBI76679.1"/>
    <property type="molecule type" value="Genomic_DNA"/>
</dbReference>
<evidence type="ECO:0000256" key="2">
    <source>
        <dbReference type="PROSITE-ProRule" id="PRU00335"/>
    </source>
</evidence>
<dbReference type="Proteomes" id="UP000093795">
    <property type="component" value="Unassembled WGS sequence"/>
</dbReference>
<evidence type="ECO:0000313" key="4">
    <source>
        <dbReference type="EMBL" id="OBI76679.1"/>
    </source>
</evidence>
<dbReference type="GO" id="GO:0003677">
    <property type="term" value="F:DNA binding"/>
    <property type="evidence" value="ECO:0007669"/>
    <property type="project" value="UniProtKB-UniRule"/>
</dbReference>
<proteinExistence type="predicted"/>
<dbReference type="PROSITE" id="PS50977">
    <property type="entry name" value="HTH_TETR_2"/>
    <property type="match status" value="1"/>
</dbReference>
<dbReference type="AlphaFoldDB" id="A0A1A3BNW5"/>
<comment type="caution">
    <text evidence="4">The sequence shown here is derived from an EMBL/GenBank/DDBJ whole genome shotgun (WGS) entry which is preliminary data.</text>
</comment>
<feature type="DNA-binding region" description="H-T-H motif" evidence="2">
    <location>
        <begin position="37"/>
        <end position="56"/>
    </location>
</feature>
<protein>
    <submittedName>
        <fullName evidence="4">Transcriptional regulator</fullName>
    </submittedName>
</protein>
<dbReference type="SUPFAM" id="SSF46689">
    <property type="entry name" value="Homeodomain-like"/>
    <property type="match status" value="1"/>
</dbReference>
<reference evidence="4 5" key="1">
    <citation type="submission" date="2016-06" db="EMBL/GenBank/DDBJ databases">
        <authorList>
            <person name="Kjaerup R.B."/>
            <person name="Dalgaard T.S."/>
            <person name="Juul-Madsen H.R."/>
        </authorList>
    </citation>
    <scope>NUCLEOTIDE SEQUENCE [LARGE SCALE GENOMIC DNA]</scope>
    <source>
        <strain evidence="4 5">1081914.2</strain>
    </source>
</reference>
<name>A0A1A3BNW5_MYCAS</name>
<dbReference type="RefSeq" id="WP_065122957.1">
    <property type="nucleotide sequence ID" value="NZ_LZKQ01000276.1"/>
</dbReference>
<dbReference type="Pfam" id="PF00440">
    <property type="entry name" value="TetR_N"/>
    <property type="match status" value="1"/>
</dbReference>
<accession>A0A1A3BNW5</accession>
<evidence type="ECO:0000259" key="3">
    <source>
        <dbReference type="PROSITE" id="PS50977"/>
    </source>
</evidence>
<evidence type="ECO:0000313" key="5">
    <source>
        <dbReference type="Proteomes" id="UP000093795"/>
    </source>
</evidence>